<keyword evidence="4" id="KW-1185">Reference proteome</keyword>
<dbReference type="AlphaFoldDB" id="A0AAD7FII1"/>
<name>A0AAD7FII1_9AGAR</name>
<dbReference type="EMBL" id="JARKIF010000015">
    <property type="protein sequence ID" value="KAJ7622076.1"/>
    <property type="molecule type" value="Genomic_DNA"/>
</dbReference>
<feature type="chain" id="PRO_5041926647" evidence="2">
    <location>
        <begin position="18"/>
        <end position="458"/>
    </location>
</feature>
<evidence type="ECO:0000256" key="1">
    <source>
        <dbReference type="SAM" id="MobiDB-lite"/>
    </source>
</evidence>
<evidence type="ECO:0000313" key="4">
    <source>
        <dbReference type="Proteomes" id="UP001221142"/>
    </source>
</evidence>
<feature type="region of interest" description="Disordered" evidence="1">
    <location>
        <begin position="99"/>
        <end position="133"/>
    </location>
</feature>
<dbReference type="Proteomes" id="UP001221142">
    <property type="component" value="Unassembled WGS sequence"/>
</dbReference>
<gene>
    <name evidence="3" type="ORF">FB45DRAFT_1006137</name>
</gene>
<evidence type="ECO:0000256" key="2">
    <source>
        <dbReference type="SAM" id="SignalP"/>
    </source>
</evidence>
<proteinExistence type="predicted"/>
<reference evidence="3" key="1">
    <citation type="submission" date="2023-03" db="EMBL/GenBank/DDBJ databases">
        <title>Massive genome expansion in bonnet fungi (Mycena s.s.) driven by repeated elements and novel gene families across ecological guilds.</title>
        <authorList>
            <consortium name="Lawrence Berkeley National Laboratory"/>
            <person name="Harder C.B."/>
            <person name="Miyauchi S."/>
            <person name="Viragh M."/>
            <person name="Kuo A."/>
            <person name="Thoen E."/>
            <person name="Andreopoulos B."/>
            <person name="Lu D."/>
            <person name="Skrede I."/>
            <person name="Drula E."/>
            <person name="Henrissat B."/>
            <person name="Morin E."/>
            <person name="Kohler A."/>
            <person name="Barry K."/>
            <person name="LaButti K."/>
            <person name="Morin E."/>
            <person name="Salamov A."/>
            <person name="Lipzen A."/>
            <person name="Mereny Z."/>
            <person name="Hegedus B."/>
            <person name="Baldrian P."/>
            <person name="Stursova M."/>
            <person name="Weitz H."/>
            <person name="Taylor A."/>
            <person name="Grigoriev I.V."/>
            <person name="Nagy L.G."/>
            <person name="Martin F."/>
            <person name="Kauserud H."/>
        </authorList>
    </citation>
    <scope>NUCLEOTIDE SEQUENCE</scope>
    <source>
        <strain evidence="3">9284</strain>
    </source>
</reference>
<evidence type="ECO:0000313" key="3">
    <source>
        <dbReference type="EMBL" id="KAJ7622076.1"/>
    </source>
</evidence>
<organism evidence="3 4">
    <name type="scientific">Roridomyces roridus</name>
    <dbReference type="NCBI Taxonomy" id="1738132"/>
    <lineage>
        <taxon>Eukaryota</taxon>
        <taxon>Fungi</taxon>
        <taxon>Dikarya</taxon>
        <taxon>Basidiomycota</taxon>
        <taxon>Agaricomycotina</taxon>
        <taxon>Agaricomycetes</taxon>
        <taxon>Agaricomycetidae</taxon>
        <taxon>Agaricales</taxon>
        <taxon>Marasmiineae</taxon>
        <taxon>Mycenaceae</taxon>
        <taxon>Roridomyces</taxon>
    </lineage>
</organism>
<keyword evidence="2" id="KW-0732">Signal</keyword>
<sequence length="458" mass="50303">MQLLAALFASFVALAVSNPVGDMAAREPQVHCEIVPFLSCKGGIDQQVSCQSHEWTCLKNGAHPIIRNITSYRVVQDFKLVSSKRINIQDESIDCDRAADVSGPQVPAASGQLSPTSTRVRKPATAPGHVESNYPTTIRGAHLEQLPWADYDNRGVLILVNPPQTRRAKLMSAPSSPRNETRTSEGMRVNLQEMMKIKCSGPDTGNFLPVSFASIPRQFACPHMPAYALIRVMGAPGSSSRVLSSFSLSPMVHWLSSHVVTRRQVSEGSGKPLANTDFTASCLPYLCALPPLRERRVLLPDPGKHVRCEWRILPQNRLEKVSMGMMGWLLDPEAARGINASPTSDPPASDSIAGRDFLPNVHRADAGVESTVADRGWRHEYYLIAKAGHVGLPKHLAEHLKYVRYFGTAWRGFSCAPTYMVGQTESEAISVCNHSGCVLTRRHSDWPPLQKQRSALTT</sequence>
<protein>
    <submittedName>
        <fullName evidence="3">Uncharacterized protein</fullName>
    </submittedName>
</protein>
<accession>A0AAD7FII1</accession>
<feature type="signal peptide" evidence="2">
    <location>
        <begin position="1"/>
        <end position="17"/>
    </location>
</feature>
<comment type="caution">
    <text evidence="3">The sequence shown here is derived from an EMBL/GenBank/DDBJ whole genome shotgun (WGS) entry which is preliminary data.</text>
</comment>